<evidence type="ECO:0000256" key="2">
    <source>
        <dbReference type="ARBA" id="ARBA00023015"/>
    </source>
</evidence>
<evidence type="ECO:0000259" key="6">
    <source>
        <dbReference type="Pfam" id="PF08281"/>
    </source>
</evidence>
<proteinExistence type="inferred from homology"/>
<dbReference type="SUPFAM" id="SSF88659">
    <property type="entry name" value="Sigma3 and sigma4 domains of RNA polymerase sigma factors"/>
    <property type="match status" value="1"/>
</dbReference>
<dbReference type="EMBL" id="JADEYP010000019">
    <property type="protein sequence ID" value="MCA5005664.1"/>
    <property type="molecule type" value="Genomic_DNA"/>
</dbReference>
<evidence type="ECO:0000256" key="1">
    <source>
        <dbReference type="ARBA" id="ARBA00010641"/>
    </source>
</evidence>
<gene>
    <name evidence="7" type="ORF">IPZ78_10920</name>
</gene>
<dbReference type="PANTHER" id="PTHR43133">
    <property type="entry name" value="RNA POLYMERASE ECF-TYPE SIGMA FACTO"/>
    <property type="match status" value="1"/>
</dbReference>
<protein>
    <submittedName>
        <fullName evidence="7">Sigma-70 family RNA polymerase sigma factor</fullName>
    </submittedName>
</protein>
<keyword evidence="8" id="KW-1185">Reference proteome</keyword>
<dbReference type="NCBIfam" id="TIGR02937">
    <property type="entry name" value="sigma70-ECF"/>
    <property type="match status" value="1"/>
</dbReference>
<dbReference type="InterPro" id="IPR039425">
    <property type="entry name" value="RNA_pol_sigma-70-like"/>
</dbReference>
<keyword evidence="4" id="KW-0804">Transcription</keyword>
<evidence type="ECO:0000256" key="3">
    <source>
        <dbReference type="ARBA" id="ARBA00023082"/>
    </source>
</evidence>
<dbReference type="RefSeq" id="WP_225553612.1">
    <property type="nucleotide sequence ID" value="NZ_JADEYP010000019.1"/>
</dbReference>
<evidence type="ECO:0000313" key="8">
    <source>
        <dbReference type="Proteomes" id="UP001165302"/>
    </source>
</evidence>
<evidence type="ECO:0000259" key="5">
    <source>
        <dbReference type="Pfam" id="PF04542"/>
    </source>
</evidence>
<dbReference type="PANTHER" id="PTHR43133:SF46">
    <property type="entry name" value="RNA POLYMERASE SIGMA-70 FACTOR ECF SUBFAMILY"/>
    <property type="match status" value="1"/>
</dbReference>
<sequence>MDNSNIVDQLYHNNQNGLKELYKIYYKPLLYFVMQYVKEKQTAEDIVAETFVKVWEYRHKFLAIEPLRSFLYVTSKNLTLNQLKKASFKYENIDVNSLENEILSDSNILDKIVKTELLKSIFEEVQKLPEKQQQIIRLTFIEEKSIEEICALLKMSESAVYTNRSRAIASLKKMIGKNPILEFLITL</sequence>
<name>A0ABS7Z9P6_9SPHI</name>
<keyword evidence="3" id="KW-0731">Sigma factor</keyword>
<comment type="similarity">
    <text evidence="1">Belongs to the sigma-70 factor family. ECF subfamily.</text>
</comment>
<dbReference type="InterPro" id="IPR013324">
    <property type="entry name" value="RNA_pol_sigma_r3/r4-like"/>
</dbReference>
<dbReference type="InterPro" id="IPR007627">
    <property type="entry name" value="RNA_pol_sigma70_r2"/>
</dbReference>
<dbReference type="InterPro" id="IPR013249">
    <property type="entry name" value="RNA_pol_sigma70_r4_t2"/>
</dbReference>
<accession>A0ABS7Z9P6</accession>
<dbReference type="Pfam" id="PF08281">
    <property type="entry name" value="Sigma70_r4_2"/>
    <property type="match status" value="1"/>
</dbReference>
<evidence type="ECO:0000256" key="4">
    <source>
        <dbReference type="ARBA" id="ARBA00023163"/>
    </source>
</evidence>
<dbReference type="InterPro" id="IPR013325">
    <property type="entry name" value="RNA_pol_sigma_r2"/>
</dbReference>
<evidence type="ECO:0000313" key="7">
    <source>
        <dbReference type="EMBL" id="MCA5005664.1"/>
    </source>
</evidence>
<comment type="caution">
    <text evidence="7">The sequence shown here is derived from an EMBL/GenBank/DDBJ whole genome shotgun (WGS) entry which is preliminary data.</text>
</comment>
<dbReference type="Proteomes" id="UP001165302">
    <property type="component" value="Unassembled WGS sequence"/>
</dbReference>
<dbReference type="Gene3D" id="1.10.1740.10">
    <property type="match status" value="1"/>
</dbReference>
<dbReference type="SUPFAM" id="SSF88946">
    <property type="entry name" value="Sigma2 domain of RNA polymerase sigma factors"/>
    <property type="match status" value="1"/>
</dbReference>
<organism evidence="7 8">
    <name type="scientific">Sphingobacterium bovistauri</name>
    <dbReference type="NCBI Taxonomy" id="2781959"/>
    <lineage>
        <taxon>Bacteria</taxon>
        <taxon>Pseudomonadati</taxon>
        <taxon>Bacteroidota</taxon>
        <taxon>Sphingobacteriia</taxon>
        <taxon>Sphingobacteriales</taxon>
        <taxon>Sphingobacteriaceae</taxon>
        <taxon>Sphingobacterium</taxon>
    </lineage>
</organism>
<keyword evidence="2" id="KW-0805">Transcription regulation</keyword>
<dbReference type="InterPro" id="IPR014284">
    <property type="entry name" value="RNA_pol_sigma-70_dom"/>
</dbReference>
<dbReference type="CDD" id="cd06171">
    <property type="entry name" value="Sigma70_r4"/>
    <property type="match status" value="1"/>
</dbReference>
<reference evidence="7" key="1">
    <citation type="submission" date="2020-10" db="EMBL/GenBank/DDBJ databases">
        <authorList>
            <person name="Lu T."/>
            <person name="Wang Q."/>
            <person name="Han X."/>
        </authorList>
    </citation>
    <scope>NUCLEOTIDE SEQUENCE</scope>
    <source>
        <strain evidence="7">WQ 366</strain>
    </source>
</reference>
<dbReference type="Pfam" id="PF04542">
    <property type="entry name" value="Sigma70_r2"/>
    <property type="match status" value="1"/>
</dbReference>
<dbReference type="Gene3D" id="1.10.10.10">
    <property type="entry name" value="Winged helix-like DNA-binding domain superfamily/Winged helix DNA-binding domain"/>
    <property type="match status" value="1"/>
</dbReference>
<dbReference type="InterPro" id="IPR036388">
    <property type="entry name" value="WH-like_DNA-bd_sf"/>
</dbReference>
<feature type="domain" description="RNA polymerase sigma-70 region 2" evidence="5">
    <location>
        <begin position="21"/>
        <end position="87"/>
    </location>
</feature>
<feature type="domain" description="RNA polymerase sigma factor 70 region 4 type 2" evidence="6">
    <location>
        <begin position="123"/>
        <end position="170"/>
    </location>
</feature>